<feature type="transmembrane region" description="Helical" evidence="1">
    <location>
        <begin position="12"/>
        <end position="31"/>
    </location>
</feature>
<reference evidence="3 4" key="1">
    <citation type="submission" date="2019-02" db="EMBL/GenBank/DDBJ databases">
        <title>Deep-cultivation of Planctomycetes and their phenomic and genomic characterization uncovers novel biology.</title>
        <authorList>
            <person name="Wiegand S."/>
            <person name="Jogler M."/>
            <person name="Boedeker C."/>
            <person name="Pinto D."/>
            <person name="Vollmers J."/>
            <person name="Rivas-Marin E."/>
            <person name="Kohn T."/>
            <person name="Peeters S.H."/>
            <person name="Heuer A."/>
            <person name="Rast P."/>
            <person name="Oberbeckmann S."/>
            <person name="Bunk B."/>
            <person name="Jeske O."/>
            <person name="Meyerdierks A."/>
            <person name="Storesund J.E."/>
            <person name="Kallscheuer N."/>
            <person name="Luecker S."/>
            <person name="Lage O.M."/>
            <person name="Pohl T."/>
            <person name="Merkel B.J."/>
            <person name="Hornburger P."/>
            <person name="Mueller R.-W."/>
            <person name="Bruemmer F."/>
            <person name="Labrenz M."/>
            <person name="Spormann A.M."/>
            <person name="Op den Camp H."/>
            <person name="Overmann J."/>
            <person name="Amann R."/>
            <person name="Jetten M.S.M."/>
            <person name="Mascher T."/>
            <person name="Medema M.H."/>
            <person name="Devos D.P."/>
            <person name="Kaster A.-K."/>
            <person name="Ovreas L."/>
            <person name="Rohde M."/>
            <person name="Galperin M.Y."/>
            <person name="Jogler C."/>
        </authorList>
    </citation>
    <scope>NUCLEOTIDE SEQUENCE [LARGE SCALE GENOMIC DNA]</scope>
    <source>
        <strain evidence="3 4">SV_7m_r</strain>
    </source>
</reference>
<feature type="transmembrane region" description="Helical" evidence="1">
    <location>
        <begin position="299"/>
        <end position="318"/>
    </location>
</feature>
<evidence type="ECO:0000313" key="3">
    <source>
        <dbReference type="EMBL" id="QDT60888.1"/>
    </source>
</evidence>
<protein>
    <submittedName>
        <fullName evidence="3">VanZ like family protein</fullName>
    </submittedName>
</protein>
<feature type="transmembrane region" description="Helical" evidence="1">
    <location>
        <begin position="388"/>
        <end position="406"/>
    </location>
</feature>
<feature type="transmembrane region" description="Helical" evidence="1">
    <location>
        <begin position="127"/>
        <end position="144"/>
    </location>
</feature>
<dbReference type="OrthoDB" id="283584at2"/>
<feature type="domain" description="VanZ-like" evidence="2">
    <location>
        <begin position="347"/>
        <end position="433"/>
    </location>
</feature>
<keyword evidence="1" id="KW-0472">Membrane</keyword>
<sequence>MSHTTPRLSVVRVWLGVLGVLLAGLLVYASIVPVTPRYTSFYNGVDGFLQLRWLDLNVYRRADWVANALVVIPAGFCLAGAVDFGKPHRWALLLAAPLIFLNLATLVVVIEFLQFWFPPRTRSQNDVFAGVIGAAAGPALWLICGRPILRGLILVCTGPVTKQRVGWLLALFVLANFAYSLMPLDLMVSKAEWQKKWDAGRIVLVPELGMLLSLSQWKGWILAAARTAVVGFLATLYRGPKFAFAVVVFVAIVCELLQLPTFTRQASTTDVLAGVAGGGLGIWVANRWAFWLGVLEKPIVWLGLFATCLLGIVAVLLVRDAAWVDDPEIIAGHWRAFFTWPMSKYYYTSEFSAGTNVLAKLIVFAAAGYLLHGAVHCSKPKVRRGLRLTGWAVIFMVGTIIEVGQVYLTTGVSDASDVLIYLLGAALGGAAFPALRPDRLADPRGLAAQGNPRGSIVNGH</sequence>
<keyword evidence="1" id="KW-0812">Transmembrane</keyword>
<evidence type="ECO:0000256" key="1">
    <source>
        <dbReference type="SAM" id="Phobius"/>
    </source>
</evidence>
<feature type="transmembrane region" description="Helical" evidence="1">
    <location>
        <begin position="271"/>
        <end position="292"/>
    </location>
</feature>
<keyword evidence="1" id="KW-1133">Transmembrane helix</keyword>
<dbReference type="Proteomes" id="UP000315003">
    <property type="component" value="Chromosome"/>
</dbReference>
<dbReference type="RefSeq" id="WP_145274249.1">
    <property type="nucleotide sequence ID" value="NZ_CP036272.1"/>
</dbReference>
<feature type="transmembrane region" description="Helical" evidence="1">
    <location>
        <begin position="217"/>
        <end position="237"/>
    </location>
</feature>
<dbReference type="Pfam" id="PF04892">
    <property type="entry name" value="VanZ"/>
    <property type="match status" value="2"/>
</dbReference>
<dbReference type="PANTHER" id="PTHR28008">
    <property type="entry name" value="DOMAIN PROTEIN, PUTATIVE (AFU_ORTHOLOGUE AFUA_3G10980)-RELATED"/>
    <property type="match status" value="1"/>
</dbReference>
<organism evidence="3 4">
    <name type="scientific">Stieleria bergensis</name>
    <dbReference type="NCBI Taxonomy" id="2528025"/>
    <lineage>
        <taxon>Bacteria</taxon>
        <taxon>Pseudomonadati</taxon>
        <taxon>Planctomycetota</taxon>
        <taxon>Planctomycetia</taxon>
        <taxon>Pirellulales</taxon>
        <taxon>Pirellulaceae</taxon>
        <taxon>Stieleria</taxon>
    </lineage>
</organism>
<feature type="transmembrane region" description="Helical" evidence="1">
    <location>
        <begin position="91"/>
        <end position="115"/>
    </location>
</feature>
<feature type="transmembrane region" description="Helical" evidence="1">
    <location>
        <begin position="242"/>
        <end position="259"/>
    </location>
</feature>
<feature type="transmembrane region" description="Helical" evidence="1">
    <location>
        <begin position="357"/>
        <end position="376"/>
    </location>
</feature>
<feature type="transmembrane region" description="Helical" evidence="1">
    <location>
        <begin position="418"/>
        <end position="435"/>
    </location>
</feature>
<keyword evidence="4" id="KW-1185">Reference proteome</keyword>
<dbReference type="AlphaFoldDB" id="A0A517SXL1"/>
<proteinExistence type="predicted"/>
<evidence type="ECO:0000259" key="2">
    <source>
        <dbReference type="Pfam" id="PF04892"/>
    </source>
</evidence>
<evidence type="ECO:0000313" key="4">
    <source>
        <dbReference type="Proteomes" id="UP000315003"/>
    </source>
</evidence>
<dbReference type="PANTHER" id="PTHR28008:SF1">
    <property type="entry name" value="DOMAIN PROTEIN, PUTATIVE (AFU_ORTHOLOGUE AFUA_3G10980)-RELATED"/>
    <property type="match status" value="1"/>
</dbReference>
<feature type="transmembrane region" description="Helical" evidence="1">
    <location>
        <begin position="64"/>
        <end position="84"/>
    </location>
</feature>
<feature type="transmembrane region" description="Helical" evidence="1">
    <location>
        <begin position="165"/>
        <end position="182"/>
    </location>
</feature>
<gene>
    <name evidence="3" type="ORF">SV7mr_34170</name>
</gene>
<dbReference type="InterPro" id="IPR006976">
    <property type="entry name" value="VanZ-like"/>
</dbReference>
<feature type="domain" description="VanZ-like" evidence="2">
    <location>
        <begin position="49"/>
        <end position="144"/>
    </location>
</feature>
<name>A0A517SXL1_9BACT</name>
<dbReference type="EMBL" id="CP036272">
    <property type="protein sequence ID" value="QDT60888.1"/>
    <property type="molecule type" value="Genomic_DNA"/>
</dbReference>
<accession>A0A517SXL1</accession>